<dbReference type="InterPro" id="IPR036047">
    <property type="entry name" value="F-box-like_dom_sf"/>
</dbReference>
<sequence>MGSLIDGALNKLDKEILISMLNLLETPRDVAHAACVCRSWRKYVVEGELWKKMCMKAFPEFGTKLKCFIDGGIVEDLAHREEEGSSQYHLELLSSTYCLLLQRLLSPPLQRTCIAEPLHASSTDNLPRESIAQTLYPEPEYSEEAHSYWSSKGEASTGMPETLTYRLVSDLCVVHDVKIQPFLASFQPGNPIYSSQMIRFRFGYSRLSKPRWSGLFQCIKERPRKATTDDYVWTYVSPTFPMAQENTLQTFRLPKPTLCIGGILQVELIGRVQTQATDGLYYICVSHVFVTGRPVLNFNLELIDPKGQVVLRRLDEKVMPDHSNRICRPLASAIEDNDGRSIIEHLKSMRVELRNGSVVDMLLLYLIDAKLLDDVEEE</sequence>
<evidence type="ECO:0000313" key="3">
    <source>
        <dbReference type="Proteomes" id="UP000886520"/>
    </source>
</evidence>
<gene>
    <name evidence="2" type="ORF">GOP47_0016045</name>
</gene>
<keyword evidence="3" id="KW-1185">Reference proteome</keyword>
<accession>A0A9D4ZC61</accession>
<dbReference type="AlphaFoldDB" id="A0A9D4ZC61"/>
<evidence type="ECO:0000313" key="2">
    <source>
        <dbReference type="EMBL" id="KAI5069744.1"/>
    </source>
</evidence>
<dbReference type="Proteomes" id="UP000886520">
    <property type="component" value="Chromosome 15"/>
</dbReference>
<dbReference type="Pfam" id="PF12937">
    <property type="entry name" value="F-box-like"/>
    <property type="match status" value="1"/>
</dbReference>
<dbReference type="InterPro" id="IPR055336">
    <property type="entry name" value="At4g00755-like"/>
</dbReference>
<dbReference type="SUPFAM" id="SSF81383">
    <property type="entry name" value="F-box domain"/>
    <property type="match status" value="1"/>
</dbReference>
<organism evidence="2 3">
    <name type="scientific">Adiantum capillus-veneris</name>
    <name type="common">Maidenhair fern</name>
    <dbReference type="NCBI Taxonomy" id="13818"/>
    <lineage>
        <taxon>Eukaryota</taxon>
        <taxon>Viridiplantae</taxon>
        <taxon>Streptophyta</taxon>
        <taxon>Embryophyta</taxon>
        <taxon>Tracheophyta</taxon>
        <taxon>Polypodiopsida</taxon>
        <taxon>Polypodiidae</taxon>
        <taxon>Polypodiales</taxon>
        <taxon>Pteridineae</taxon>
        <taxon>Pteridaceae</taxon>
        <taxon>Vittarioideae</taxon>
        <taxon>Adiantum</taxon>
    </lineage>
</organism>
<dbReference type="PANTHER" id="PTHR39741">
    <property type="entry name" value="F-BOX DOMAIN CONTAINING PROTEIN, EXPRESSED"/>
    <property type="match status" value="1"/>
</dbReference>
<dbReference type="PANTHER" id="PTHR39741:SF2">
    <property type="entry name" value="F-BOX DOMAIN-CONTAINING PROTEIN"/>
    <property type="match status" value="1"/>
</dbReference>
<comment type="caution">
    <text evidence="2">The sequence shown here is derived from an EMBL/GenBank/DDBJ whole genome shotgun (WGS) entry which is preliminary data.</text>
</comment>
<protein>
    <recommendedName>
        <fullName evidence="1">F-box domain-containing protein</fullName>
    </recommendedName>
</protein>
<dbReference type="Gene3D" id="1.20.1280.50">
    <property type="match status" value="1"/>
</dbReference>
<evidence type="ECO:0000259" key="1">
    <source>
        <dbReference type="Pfam" id="PF12937"/>
    </source>
</evidence>
<feature type="domain" description="F-box" evidence="1">
    <location>
        <begin position="15"/>
        <end position="55"/>
    </location>
</feature>
<dbReference type="InterPro" id="IPR001810">
    <property type="entry name" value="F-box_dom"/>
</dbReference>
<proteinExistence type="predicted"/>
<reference evidence="2" key="1">
    <citation type="submission" date="2021-01" db="EMBL/GenBank/DDBJ databases">
        <title>Adiantum capillus-veneris genome.</title>
        <authorList>
            <person name="Fang Y."/>
            <person name="Liao Q."/>
        </authorList>
    </citation>
    <scope>NUCLEOTIDE SEQUENCE</scope>
    <source>
        <strain evidence="2">H3</strain>
        <tissue evidence="2">Leaf</tissue>
    </source>
</reference>
<dbReference type="OrthoDB" id="63379at2759"/>
<dbReference type="EMBL" id="JABFUD020000015">
    <property type="protein sequence ID" value="KAI5069744.1"/>
    <property type="molecule type" value="Genomic_DNA"/>
</dbReference>
<name>A0A9D4ZC61_ADICA</name>